<feature type="signal peptide" evidence="2">
    <location>
        <begin position="1"/>
        <end position="24"/>
    </location>
</feature>
<sequence>MKKVPQFLAMCVVMLFLVPSTTHAQLGTLKRRLEKKIVDKMLGEDESDTNAPAESSENTSTTKGKKLTPPSVTDNLSNALTALEASQYANARYDIKEATRGVELEIGYQILEAMPTQVSGLAYEADEDGVVSTGIGFVGLVISRTYQKGSRQITATVGNNSALGAYGMMLSGNYATNDDNQKSVTVQGNRGTLFFDGGNEYRLGIPFAQSSAFVLECDGFGDEAEVMAAMEAFQLSTFEALLMDKTSNATANQDANRYLKTAQTEYNGKKLDNTRVALQQALAEVDKIIGQQILEMLPAALGDLQAVTTQDSHTSAGFTGIYIQRIYESADKSERIEVNLMNDSPLLAGVTTFLASPLIAVAAGNKVIKVDGYKGMYEKEEGSDPLAINISIPSNQTLLTLNFTKVSETNANTYAQQIPVGDIFALIK</sequence>
<feature type="compositionally biased region" description="Polar residues" evidence="1">
    <location>
        <begin position="49"/>
        <end position="62"/>
    </location>
</feature>
<feature type="chain" id="PRO_5011649909" evidence="2">
    <location>
        <begin position="25"/>
        <end position="428"/>
    </location>
</feature>
<protein>
    <submittedName>
        <fullName evidence="3">Uncharacterized protein</fullName>
    </submittedName>
</protein>
<dbReference type="OrthoDB" id="671844at2"/>
<proteinExistence type="predicted"/>
<keyword evidence="4" id="KW-1185">Reference proteome</keyword>
<evidence type="ECO:0000256" key="2">
    <source>
        <dbReference type="SAM" id="SignalP"/>
    </source>
</evidence>
<evidence type="ECO:0000313" key="4">
    <source>
        <dbReference type="Proteomes" id="UP000198510"/>
    </source>
</evidence>
<dbReference type="AlphaFoldDB" id="A0A1G9S8E1"/>
<reference evidence="3 4" key="1">
    <citation type="submission" date="2016-10" db="EMBL/GenBank/DDBJ databases">
        <authorList>
            <person name="de Groot N.N."/>
        </authorList>
    </citation>
    <scope>NUCLEOTIDE SEQUENCE [LARGE SCALE GENOMIC DNA]</scope>
    <source>
        <strain evidence="3 4">DSM 25186</strain>
    </source>
</reference>
<gene>
    <name evidence="3" type="ORF">SAMN05421823_11269</name>
</gene>
<dbReference type="RefSeq" id="WP_143017449.1">
    <property type="nucleotide sequence ID" value="NZ_FNFO01000012.1"/>
</dbReference>
<dbReference type="EMBL" id="FNFO01000012">
    <property type="protein sequence ID" value="SDM31773.1"/>
    <property type="molecule type" value="Genomic_DNA"/>
</dbReference>
<evidence type="ECO:0000313" key="3">
    <source>
        <dbReference type="EMBL" id="SDM31773.1"/>
    </source>
</evidence>
<keyword evidence="2" id="KW-0732">Signal</keyword>
<name>A0A1G9S8E1_9BACT</name>
<organism evidence="3 4">
    <name type="scientific">Catalinimonas alkaloidigena</name>
    <dbReference type="NCBI Taxonomy" id="1075417"/>
    <lineage>
        <taxon>Bacteria</taxon>
        <taxon>Pseudomonadati</taxon>
        <taxon>Bacteroidota</taxon>
        <taxon>Cytophagia</taxon>
        <taxon>Cytophagales</taxon>
        <taxon>Catalimonadaceae</taxon>
        <taxon>Catalinimonas</taxon>
    </lineage>
</organism>
<feature type="region of interest" description="Disordered" evidence="1">
    <location>
        <begin position="43"/>
        <end position="72"/>
    </location>
</feature>
<evidence type="ECO:0000256" key="1">
    <source>
        <dbReference type="SAM" id="MobiDB-lite"/>
    </source>
</evidence>
<accession>A0A1G9S8E1</accession>
<dbReference type="Proteomes" id="UP000198510">
    <property type="component" value="Unassembled WGS sequence"/>
</dbReference>